<evidence type="ECO:0000256" key="3">
    <source>
        <dbReference type="ARBA" id="ARBA00022801"/>
    </source>
</evidence>
<evidence type="ECO:0000256" key="5">
    <source>
        <dbReference type="ARBA" id="ARBA00023098"/>
    </source>
</evidence>
<name>A0A8J2KUF2_9HEXA</name>
<gene>
    <name evidence="9" type="ORF">AFUS01_LOCUS31266</name>
</gene>
<dbReference type="PANTHER" id="PTHR11005">
    <property type="entry name" value="LYSOSOMAL ACID LIPASE-RELATED"/>
    <property type="match status" value="1"/>
</dbReference>
<comment type="similarity">
    <text evidence="1 7">Belongs to the AB hydrolase superfamily. Lipase family.</text>
</comment>
<evidence type="ECO:0000256" key="2">
    <source>
        <dbReference type="ARBA" id="ARBA00022729"/>
    </source>
</evidence>
<keyword evidence="5" id="KW-0443">Lipid metabolism</keyword>
<keyword evidence="10" id="KW-1185">Reference proteome</keyword>
<protein>
    <recommendedName>
        <fullName evidence="7">Lipase</fullName>
    </recommendedName>
</protein>
<organism evidence="9 10">
    <name type="scientific">Allacma fusca</name>
    <dbReference type="NCBI Taxonomy" id="39272"/>
    <lineage>
        <taxon>Eukaryota</taxon>
        <taxon>Metazoa</taxon>
        <taxon>Ecdysozoa</taxon>
        <taxon>Arthropoda</taxon>
        <taxon>Hexapoda</taxon>
        <taxon>Collembola</taxon>
        <taxon>Symphypleona</taxon>
        <taxon>Sminthuridae</taxon>
        <taxon>Allacma</taxon>
    </lineage>
</organism>
<evidence type="ECO:0000256" key="6">
    <source>
        <dbReference type="ARBA" id="ARBA00023180"/>
    </source>
</evidence>
<keyword evidence="2" id="KW-0732">Signal</keyword>
<dbReference type="Pfam" id="PF00561">
    <property type="entry name" value="Abhydrolase_1"/>
    <property type="match status" value="1"/>
</dbReference>
<feature type="domain" description="AB hydrolase-1" evidence="8">
    <location>
        <begin position="109"/>
        <end position="417"/>
    </location>
</feature>
<evidence type="ECO:0000313" key="10">
    <source>
        <dbReference type="Proteomes" id="UP000708208"/>
    </source>
</evidence>
<comment type="caution">
    <text evidence="9">The sequence shown here is derived from an EMBL/GenBank/DDBJ whole genome shotgun (WGS) entry which is preliminary data.</text>
</comment>
<dbReference type="PIRSF" id="PIRSF000862">
    <property type="entry name" value="Steryl_ester_lip"/>
    <property type="match status" value="1"/>
</dbReference>
<dbReference type="GO" id="GO:0016787">
    <property type="term" value="F:hydrolase activity"/>
    <property type="evidence" value="ECO:0007669"/>
    <property type="project" value="UniProtKB-KW"/>
</dbReference>
<evidence type="ECO:0000259" key="8">
    <source>
        <dbReference type="Pfam" id="PF00561"/>
    </source>
</evidence>
<dbReference type="OrthoDB" id="9974421at2759"/>
<evidence type="ECO:0000256" key="4">
    <source>
        <dbReference type="ARBA" id="ARBA00022963"/>
    </source>
</evidence>
<accession>A0A8J2KUF2</accession>
<sequence length="439" mass="50168">MRNVPIANPRKYDMIVRVLVSLIICGEAVNGSSLKIIEETRGRAFQSRNFTVYHRPCNFKLNYAEDYNLKTSTIIEKYGLPSEVHSIQTEDGYILEIFRIPAAGKPIALLNHGFGGSSRLFVINCDRRALAVRLADEGFDVWLANFRGNEYSNKHTQLSIDDAQYWDHSIDDVAFYDTAAIIDYILEVSGQERLNWVGHSLGNSFVVGLLASQPEYNEKINMGFALGGGSGIYTHHVQPLLRNLVPFEKSVYRLGKWLLSGKLLPSNFPPLLHKFMHRACTKDALNRRFGICLYISYIFDGFHPGQIPPEVLSMVLYRLPSNVSVKLFSQWLQWAKYSRVAFFNYGPLRNLFTYGKFQSPLYDFKQVTSLNRTVVFWAQNDAFIYPEDVKIGAQLFPHVKVIGVSDPSWNHFDFLLGQDADIFVYDTIIRMLKESTDRA</sequence>
<reference evidence="9" key="1">
    <citation type="submission" date="2021-06" db="EMBL/GenBank/DDBJ databases">
        <authorList>
            <person name="Hodson N. C."/>
            <person name="Mongue J. A."/>
            <person name="Jaron S. K."/>
        </authorList>
    </citation>
    <scope>NUCLEOTIDE SEQUENCE</scope>
</reference>
<keyword evidence="3 7" id="KW-0378">Hydrolase</keyword>
<dbReference type="EMBL" id="CAJVCH010493514">
    <property type="protein sequence ID" value="CAG7820895.1"/>
    <property type="molecule type" value="Genomic_DNA"/>
</dbReference>
<dbReference type="InterPro" id="IPR000073">
    <property type="entry name" value="AB_hydrolase_1"/>
</dbReference>
<dbReference type="GO" id="GO:0016042">
    <property type="term" value="P:lipid catabolic process"/>
    <property type="evidence" value="ECO:0007669"/>
    <property type="project" value="UniProtKB-KW"/>
</dbReference>
<keyword evidence="4 7" id="KW-0442">Lipid degradation</keyword>
<keyword evidence="6" id="KW-0325">Glycoprotein</keyword>
<evidence type="ECO:0000256" key="1">
    <source>
        <dbReference type="ARBA" id="ARBA00010701"/>
    </source>
</evidence>
<dbReference type="FunFam" id="3.40.50.1820:FF:000057">
    <property type="entry name" value="Lipase"/>
    <property type="match status" value="1"/>
</dbReference>
<proteinExistence type="inferred from homology"/>
<evidence type="ECO:0000256" key="7">
    <source>
        <dbReference type="PIRNR" id="PIRNR000862"/>
    </source>
</evidence>
<evidence type="ECO:0000313" key="9">
    <source>
        <dbReference type="EMBL" id="CAG7820895.1"/>
    </source>
</evidence>
<dbReference type="InterPro" id="IPR025483">
    <property type="entry name" value="Lipase_euk"/>
</dbReference>
<dbReference type="Proteomes" id="UP000708208">
    <property type="component" value="Unassembled WGS sequence"/>
</dbReference>
<dbReference type="AlphaFoldDB" id="A0A8J2KUF2"/>